<dbReference type="OrthoDB" id="5644189at2"/>
<dbReference type="EMBL" id="LNXU01000032">
    <property type="protein sequence ID" value="KTC71060.1"/>
    <property type="molecule type" value="Genomic_DNA"/>
</dbReference>
<comment type="caution">
    <text evidence="1">The sequence shown here is derived from an EMBL/GenBank/DDBJ whole genome shotgun (WGS) entry which is preliminary data.</text>
</comment>
<evidence type="ECO:0000313" key="1">
    <source>
        <dbReference type="EMBL" id="KTC71060.1"/>
    </source>
</evidence>
<organism evidence="1 2">
    <name type="scientific">Legionella bozemanae</name>
    <name type="common">Fluoribacter bozemanae</name>
    <dbReference type="NCBI Taxonomy" id="447"/>
    <lineage>
        <taxon>Bacteria</taxon>
        <taxon>Pseudomonadati</taxon>
        <taxon>Pseudomonadota</taxon>
        <taxon>Gammaproteobacteria</taxon>
        <taxon>Legionellales</taxon>
        <taxon>Legionellaceae</taxon>
        <taxon>Legionella</taxon>
    </lineage>
</organism>
<gene>
    <name evidence="1" type="ORF">Lboz_2637</name>
</gene>
<evidence type="ECO:0000313" key="2">
    <source>
        <dbReference type="Proteomes" id="UP000054695"/>
    </source>
</evidence>
<dbReference type="RefSeq" id="WP_058460238.1">
    <property type="nucleotide sequence ID" value="NZ_CAAAIY010000005.1"/>
</dbReference>
<name>A0A0W0RJ26_LEGBO</name>
<accession>A0A0W0RJ26</accession>
<dbReference type="PATRIC" id="fig|447.4.peg.2802"/>
<reference evidence="1 2" key="1">
    <citation type="submission" date="2015-11" db="EMBL/GenBank/DDBJ databases">
        <title>Genomic analysis of 38 Legionella species identifies large and diverse effector repertoires.</title>
        <authorList>
            <person name="Burstein D."/>
            <person name="Amaro F."/>
            <person name="Zusman T."/>
            <person name="Lifshitz Z."/>
            <person name="Cohen O."/>
            <person name="Gilbert J.A."/>
            <person name="Pupko T."/>
            <person name="Shuman H.A."/>
            <person name="Segal G."/>
        </authorList>
    </citation>
    <scope>NUCLEOTIDE SEQUENCE [LARGE SCALE GENOMIC DNA]</scope>
    <source>
        <strain evidence="1 2">WIGA</strain>
    </source>
</reference>
<dbReference type="Proteomes" id="UP000054695">
    <property type="component" value="Unassembled WGS sequence"/>
</dbReference>
<dbReference type="STRING" id="447.Lboz_2637"/>
<sequence length="393" mass="44729">MPKLHPNIELVEVKKEELPEKIASSLSKGITEKRILCDRFGAYYLIKKPDPLTVEDVFKGYLSKEELKSPSFDTMEHIFSIKLESAFLEVLIPRMAKKMFEGILVVPENYLHVDKDKSIGVISKFINSFSEFLAKKEAVKTEPLFEREYLPKRAHLSLTLEEAKILGQLYAVALVFNLWDLLNSKLLNSGYCMIHNAVKRAAIVDFGCAGILSYKGRHADTLALDDPDFSPAKKISYSFFGQDYRNHYRHGFALPFDKLVAPLLPHTVISDLFNMSEKDPISLSMLEGFCEAITTAEKNMSQNPHLLEEELIQSYNAITLDSSLHADELKSHLNAEFYGKPEKNSHSLVALLQQRLVSAKMLIYQFKAGKPATVIQEEIRDCYYYSQCWGNTK</sequence>
<dbReference type="AlphaFoldDB" id="A0A0W0RJ26"/>
<protein>
    <submittedName>
        <fullName evidence="1">Uncharacterized protein</fullName>
    </submittedName>
</protein>
<proteinExistence type="predicted"/>
<keyword evidence="2" id="KW-1185">Reference proteome</keyword>